<evidence type="ECO:0000313" key="4">
    <source>
        <dbReference type="Proteomes" id="UP000324091"/>
    </source>
</evidence>
<dbReference type="InterPro" id="IPR001394">
    <property type="entry name" value="Peptidase_C19_UCH"/>
</dbReference>
<dbReference type="GO" id="GO:0016579">
    <property type="term" value="P:protein deubiquitination"/>
    <property type="evidence" value="ECO:0007669"/>
    <property type="project" value="InterPro"/>
</dbReference>
<keyword evidence="3" id="KW-0396">Initiation factor</keyword>
<dbReference type="InterPro" id="IPR038765">
    <property type="entry name" value="Papain-like_cys_pep_sf"/>
</dbReference>
<dbReference type="PANTHER" id="PTHR23253">
    <property type="entry name" value="EUKARYOTIC TRANSLATION INITIATION FACTOR 4 GAMMA"/>
    <property type="match status" value="1"/>
</dbReference>
<dbReference type="Proteomes" id="UP000324091">
    <property type="component" value="Chromosome 7"/>
</dbReference>
<dbReference type="InterPro" id="IPR016024">
    <property type="entry name" value="ARM-type_fold"/>
</dbReference>
<gene>
    <name evidence="3" type="ORF">D4764_07G0001560</name>
</gene>
<dbReference type="GO" id="GO:0016281">
    <property type="term" value="C:eukaryotic translation initiation factor 4F complex"/>
    <property type="evidence" value="ECO:0007669"/>
    <property type="project" value="TreeGrafter"/>
</dbReference>
<dbReference type="PANTHER" id="PTHR23253:SF78">
    <property type="entry name" value="EUKARYOTIC TRANSLATION INITIATION FACTOR 4G1, ISOFORM B-RELATED"/>
    <property type="match status" value="1"/>
</dbReference>
<dbReference type="EMBL" id="RHFK02000020">
    <property type="protein sequence ID" value="TWW57437.1"/>
    <property type="molecule type" value="Genomic_DNA"/>
</dbReference>
<accession>A0A5C6MVN3</accession>
<sequence>MNQVDELNINSGERPNAVIEFVVNKALSEQAYSAAYAKMCHHRKGEGKRQQLKVDLEQTKHKARVCSVGTVRFIGELKMIMVAIMHTCVVKLIKDESEESLECLCKLLSIVGKDLDTEAERPSAPKDSLPKALNYVVSRSRLESGRILTPDELACNGLANLSQTCYMNSVLQSLLTLVPYVKELNRVNSGVRTQKLCFSSTAQAHDDHESLNTVLQQLSSISTELRLLATEKEQSYTCPMEAYISFQMLSTMLCHSRRPAGAEPGASMALIHHIQSGFFDVPSNST</sequence>
<feature type="domain" description="Peptidase C19 ubiquitin carboxyl-terminal hydrolase" evidence="1">
    <location>
        <begin position="157"/>
        <end position="255"/>
    </location>
</feature>
<evidence type="ECO:0000259" key="1">
    <source>
        <dbReference type="Pfam" id="PF00443"/>
    </source>
</evidence>
<proteinExistence type="predicted"/>
<name>A0A5C6MVN3_9TELE</name>
<dbReference type="AlphaFoldDB" id="A0A5C6MVN3"/>
<dbReference type="Gene3D" id="1.25.40.180">
    <property type="match status" value="2"/>
</dbReference>
<dbReference type="SUPFAM" id="SSF54001">
    <property type="entry name" value="Cysteine proteinases"/>
    <property type="match status" value="1"/>
</dbReference>
<reference evidence="3 4" key="1">
    <citation type="submission" date="2019-04" db="EMBL/GenBank/DDBJ databases">
        <title>Chromosome genome assembly for Takifugu flavidus.</title>
        <authorList>
            <person name="Xiao S."/>
        </authorList>
    </citation>
    <scope>NUCLEOTIDE SEQUENCE [LARGE SCALE GENOMIC DNA]</scope>
    <source>
        <strain evidence="3">HTHZ2018</strain>
        <tissue evidence="3">Muscle</tissue>
    </source>
</reference>
<evidence type="ECO:0000259" key="2">
    <source>
        <dbReference type="Pfam" id="PF02854"/>
    </source>
</evidence>
<keyword evidence="4" id="KW-1185">Reference proteome</keyword>
<dbReference type="GO" id="GO:0003729">
    <property type="term" value="F:mRNA binding"/>
    <property type="evidence" value="ECO:0007669"/>
    <property type="project" value="TreeGrafter"/>
</dbReference>
<evidence type="ECO:0000313" key="3">
    <source>
        <dbReference type="EMBL" id="TWW57437.1"/>
    </source>
</evidence>
<protein>
    <submittedName>
        <fullName evidence="3">Eukaryotic translation initiation factor 4 gamma 3</fullName>
    </submittedName>
</protein>
<dbReference type="Pfam" id="PF02854">
    <property type="entry name" value="MIF4G"/>
    <property type="match status" value="1"/>
</dbReference>
<comment type="caution">
    <text evidence="3">The sequence shown here is derived from an EMBL/GenBank/DDBJ whole genome shotgun (WGS) entry which is preliminary data.</text>
</comment>
<organism evidence="3 4">
    <name type="scientific">Takifugu flavidus</name>
    <name type="common">sansaifugu</name>
    <dbReference type="NCBI Taxonomy" id="433684"/>
    <lineage>
        <taxon>Eukaryota</taxon>
        <taxon>Metazoa</taxon>
        <taxon>Chordata</taxon>
        <taxon>Craniata</taxon>
        <taxon>Vertebrata</taxon>
        <taxon>Euteleostomi</taxon>
        <taxon>Actinopterygii</taxon>
        <taxon>Neopterygii</taxon>
        <taxon>Teleostei</taxon>
        <taxon>Neoteleostei</taxon>
        <taxon>Acanthomorphata</taxon>
        <taxon>Eupercaria</taxon>
        <taxon>Tetraodontiformes</taxon>
        <taxon>Tetradontoidea</taxon>
        <taxon>Tetraodontidae</taxon>
        <taxon>Takifugu</taxon>
    </lineage>
</organism>
<dbReference type="Pfam" id="PF00443">
    <property type="entry name" value="UCH"/>
    <property type="match status" value="1"/>
</dbReference>
<keyword evidence="3" id="KW-0648">Protein biosynthesis</keyword>
<dbReference type="GO" id="GO:0004843">
    <property type="term" value="F:cysteine-type deubiquitinase activity"/>
    <property type="evidence" value="ECO:0007669"/>
    <property type="project" value="InterPro"/>
</dbReference>
<dbReference type="InterPro" id="IPR003890">
    <property type="entry name" value="MIF4G-like_typ-3"/>
</dbReference>
<dbReference type="SUPFAM" id="SSF48371">
    <property type="entry name" value="ARM repeat"/>
    <property type="match status" value="1"/>
</dbReference>
<dbReference type="Gene3D" id="3.90.70.10">
    <property type="entry name" value="Cysteine proteinases"/>
    <property type="match status" value="1"/>
</dbReference>
<feature type="domain" description="MIF4G" evidence="2">
    <location>
        <begin position="50"/>
        <end position="127"/>
    </location>
</feature>
<dbReference type="GO" id="GO:0003743">
    <property type="term" value="F:translation initiation factor activity"/>
    <property type="evidence" value="ECO:0007669"/>
    <property type="project" value="UniProtKB-KW"/>
</dbReference>